<evidence type="ECO:0000256" key="1">
    <source>
        <dbReference type="SAM" id="MobiDB-lite"/>
    </source>
</evidence>
<sequence>MTDLSAGGRAGATPGDVGGRTYGTRMIECVLCGTDATVLDRSGSHDTEPELVVLCADCTPGEVTEALEAALLEPAHRSSHARAA</sequence>
<reference evidence="4 5" key="1">
    <citation type="submission" date="2018-02" db="EMBL/GenBank/DDBJ databases">
        <title>Bacteriophage NCPPB3778 and a type I-E CRISPR drive the evolution of the US Biological Select Agent, Rathayibacter toxicus.</title>
        <authorList>
            <person name="Davis E.W.II."/>
            <person name="Tabima J.F."/>
            <person name="Weisberg A.J."/>
            <person name="Lopes L.D."/>
            <person name="Wiseman M.S."/>
            <person name="Wiseman M.S."/>
            <person name="Pupko T."/>
            <person name="Belcher M.S."/>
            <person name="Sechler A.J."/>
            <person name="Tancos M.A."/>
            <person name="Schroeder B.K."/>
            <person name="Murray T.D."/>
            <person name="Luster D.G."/>
            <person name="Schneider W.L."/>
            <person name="Rogers E."/>
            <person name="Andreote F.D."/>
            <person name="Grunwald N.J."/>
            <person name="Putnam M.L."/>
            <person name="Chang J.H."/>
        </authorList>
    </citation>
    <scope>NUCLEOTIDE SEQUENCE [LARGE SCALE GENOMIC DNA]</scope>
    <source>
        <strain evidence="3 5">AY1D6</strain>
        <strain evidence="2 4">AY1I9</strain>
    </source>
</reference>
<dbReference type="EMBL" id="PSVT01000005">
    <property type="protein sequence ID" value="PPH78742.1"/>
    <property type="molecule type" value="Genomic_DNA"/>
</dbReference>
<name>A0ABD6WBZ6_RATRA</name>
<evidence type="ECO:0000313" key="5">
    <source>
        <dbReference type="Proteomes" id="UP000239698"/>
    </source>
</evidence>
<feature type="region of interest" description="Disordered" evidence="1">
    <location>
        <begin position="1"/>
        <end position="21"/>
    </location>
</feature>
<dbReference type="KEGG" id="rry:C1O28_03290"/>
<gene>
    <name evidence="2" type="ORF">C5C04_02020</name>
    <name evidence="3" type="ORF">C5C40_04205</name>
</gene>
<accession>A0ABD6WBZ6</accession>
<dbReference type="AlphaFoldDB" id="A0ABD6WBZ6"/>
<protein>
    <submittedName>
        <fullName evidence="2">Uncharacterized protein</fullName>
    </submittedName>
</protein>
<organism evidence="2 4">
    <name type="scientific">Rathayibacter rathayi</name>
    <name type="common">Corynebacterium rathayi</name>
    <dbReference type="NCBI Taxonomy" id="33887"/>
    <lineage>
        <taxon>Bacteria</taxon>
        <taxon>Bacillati</taxon>
        <taxon>Actinomycetota</taxon>
        <taxon>Actinomycetes</taxon>
        <taxon>Micrococcales</taxon>
        <taxon>Microbacteriaceae</taxon>
        <taxon>Rathayibacter</taxon>
    </lineage>
</organism>
<dbReference type="EMBL" id="PSUL01000002">
    <property type="protein sequence ID" value="PPF16007.1"/>
    <property type="molecule type" value="Genomic_DNA"/>
</dbReference>
<dbReference type="Proteomes" id="UP000239698">
    <property type="component" value="Unassembled WGS sequence"/>
</dbReference>
<evidence type="ECO:0000313" key="2">
    <source>
        <dbReference type="EMBL" id="PPF16007.1"/>
    </source>
</evidence>
<proteinExistence type="predicted"/>
<evidence type="ECO:0000313" key="4">
    <source>
        <dbReference type="Proteomes" id="UP000237881"/>
    </source>
</evidence>
<dbReference type="Proteomes" id="UP000237881">
    <property type="component" value="Unassembled WGS sequence"/>
</dbReference>
<keyword evidence="5" id="KW-1185">Reference proteome</keyword>
<evidence type="ECO:0000313" key="3">
    <source>
        <dbReference type="EMBL" id="PPH78742.1"/>
    </source>
</evidence>
<comment type="caution">
    <text evidence="2">The sequence shown here is derived from an EMBL/GenBank/DDBJ whole genome shotgun (WGS) entry which is preliminary data.</text>
</comment>